<dbReference type="SMART" id="SM00244">
    <property type="entry name" value="PHB"/>
    <property type="match status" value="1"/>
</dbReference>
<dbReference type="AlphaFoldDB" id="A0A955I303"/>
<proteinExistence type="predicted"/>
<dbReference type="GO" id="GO:0016020">
    <property type="term" value="C:membrane"/>
    <property type="evidence" value="ECO:0007669"/>
    <property type="project" value="InterPro"/>
</dbReference>
<evidence type="ECO:0000313" key="3">
    <source>
        <dbReference type="EMBL" id="MCA9376914.1"/>
    </source>
</evidence>
<dbReference type="CDD" id="cd03401">
    <property type="entry name" value="SPFH_prohibitin"/>
    <property type="match status" value="1"/>
</dbReference>
<sequence length="288" mass="32223">MKSISINTSTARNLLISAVAVIALIILLLNSAFTVQYGTVAVLTRFGEIIGDVNTPGLHFKIPLIDQVLRYRTQKVVYETLSVTPYSNASNADYQDVQVDTNTKDGQQVSIRYTVRFAIDPDKIKDVATSLGTEAEVVEKIVKTDSRIWVRQIPRSYSANELYTGNIDIVAEEIAKRLKPIFEKNGLILDEFGIRAIQFTDDYIGAIEQKQIEAEKVKTEEFKAQQEEFKKEALITKAEGESEAQRLQETTLTDNLIKKLYIEKWNGVLPEVSAGSDTGLILDLNSTK</sequence>
<reference evidence="3" key="1">
    <citation type="submission" date="2020-04" db="EMBL/GenBank/DDBJ databases">
        <authorList>
            <person name="Zhang T."/>
        </authorList>
    </citation>
    <scope>NUCLEOTIDE SEQUENCE</scope>
    <source>
        <strain evidence="3">HKST-UBA17</strain>
    </source>
</reference>
<dbReference type="InterPro" id="IPR036013">
    <property type="entry name" value="Band_7/SPFH_dom_sf"/>
</dbReference>
<dbReference type="InterPro" id="IPR000163">
    <property type="entry name" value="Prohibitin"/>
</dbReference>
<feature type="coiled-coil region" evidence="1">
    <location>
        <begin position="207"/>
        <end position="250"/>
    </location>
</feature>
<organism evidence="3 4">
    <name type="scientific">Candidatus Dojkabacteria bacterium</name>
    <dbReference type="NCBI Taxonomy" id="2099670"/>
    <lineage>
        <taxon>Bacteria</taxon>
        <taxon>Candidatus Dojkabacteria</taxon>
    </lineage>
</organism>
<evidence type="ECO:0000313" key="4">
    <source>
        <dbReference type="Proteomes" id="UP000741282"/>
    </source>
</evidence>
<dbReference type="PANTHER" id="PTHR23222:SF0">
    <property type="entry name" value="PROHIBITIN 1"/>
    <property type="match status" value="1"/>
</dbReference>
<dbReference type="Gene3D" id="3.30.479.30">
    <property type="entry name" value="Band 7 domain"/>
    <property type="match status" value="1"/>
</dbReference>
<accession>A0A955I303</accession>
<dbReference type="PRINTS" id="PR00679">
    <property type="entry name" value="PROHIBITIN"/>
</dbReference>
<dbReference type="SUPFAM" id="SSF117892">
    <property type="entry name" value="Band 7/SPFH domain"/>
    <property type="match status" value="1"/>
</dbReference>
<comment type="caution">
    <text evidence="3">The sequence shown here is derived from an EMBL/GenBank/DDBJ whole genome shotgun (WGS) entry which is preliminary data.</text>
</comment>
<evidence type="ECO:0000259" key="2">
    <source>
        <dbReference type="SMART" id="SM00244"/>
    </source>
</evidence>
<reference evidence="3" key="2">
    <citation type="journal article" date="2021" name="Microbiome">
        <title>Successional dynamics and alternative stable states in a saline activated sludge microbial community over 9 years.</title>
        <authorList>
            <person name="Wang Y."/>
            <person name="Ye J."/>
            <person name="Ju F."/>
            <person name="Liu L."/>
            <person name="Boyd J.A."/>
            <person name="Deng Y."/>
            <person name="Parks D.H."/>
            <person name="Jiang X."/>
            <person name="Yin X."/>
            <person name="Woodcroft B.J."/>
            <person name="Tyson G.W."/>
            <person name="Hugenholtz P."/>
            <person name="Polz M.F."/>
            <person name="Zhang T."/>
        </authorList>
    </citation>
    <scope>NUCLEOTIDE SEQUENCE</scope>
    <source>
        <strain evidence="3">HKST-UBA17</strain>
    </source>
</reference>
<dbReference type="PANTHER" id="PTHR23222">
    <property type="entry name" value="PROHIBITIN"/>
    <property type="match status" value="1"/>
</dbReference>
<dbReference type="Proteomes" id="UP000741282">
    <property type="component" value="Unassembled WGS sequence"/>
</dbReference>
<feature type="domain" description="Band 7" evidence="2">
    <location>
        <begin position="30"/>
        <end position="211"/>
    </location>
</feature>
<gene>
    <name evidence="3" type="ORF">KC685_03270</name>
</gene>
<keyword evidence="1" id="KW-0175">Coiled coil</keyword>
<name>A0A955I303_9BACT</name>
<evidence type="ECO:0000256" key="1">
    <source>
        <dbReference type="SAM" id="Coils"/>
    </source>
</evidence>
<protein>
    <submittedName>
        <fullName evidence="3">Prohibitin family protein</fullName>
    </submittedName>
</protein>
<dbReference type="Pfam" id="PF01145">
    <property type="entry name" value="Band_7"/>
    <property type="match status" value="1"/>
</dbReference>
<dbReference type="EMBL" id="JAGQLN010000011">
    <property type="protein sequence ID" value="MCA9376914.1"/>
    <property type="molecule type" value="Genomic_DNA"/>
</dbReference>
<dbReference type="InterPro" id="IPR001107">
    <property type="entry name" value="Band_7"/>
</dbReference>